<dbReference type="PATRIC" id="fig|1292037.4.peg.1006"/>
<dbReference type="OrthoDB" id="4144896at2"/>
<dbReference type="Proteomes" id="UP000014139">
    <property type="component" value="Unassembled WGS sequence"/>
</dbReference>
<sequence length="204" mass="22874">MPTDDSRAPGAPGRRPELLGAAEYRRLRRRINKLLHEVGVPDPWDIREFVQRLADYRGRPIELLVAEIPPGGPDAIWVPTEHVDVILYDSALREGDLHWEQVLAHEAAHILLCHRGDEDTVLARGPLDERLREVITRYAGEGATGDYVLHRETYSSHQETEAEVGASLIWKAAGRRLVEPERHLHGEDLASVDALAAIMGRSRA</sequence>
<comment type="caution">
    <text evidence="1">The sequence shown here is derived from an EMBL/GenBank/DDBJ whole genome shotgun (WGS) entry which is preliminary data.</text>
</comment>
<reference evidence="1 2" key="1">
    <citation type="submission" date="2013-02" db="EMBL/GenBank/DDBJ databases">
        <title>Draft genome sequence of Amycolatopsis vancoresmycina strain DSM 44592T.</title>
        <authorList>
            <person name="Kumar S."/>
            <person name="Kaur N."/>
            <person name="Kaur C."/>
            <person name="Raghava G.P.S."/>
            <person name="Mayilraj S."/>
        </authorList>
    </citation>
    <scope>NUCLEOTIDE SEQUENCE [LARGE SCALE GENOMIC DNA]</scope>
    <source>
        <strain evidence="1 2">DSM 44592</strain>
    </source>
</reference>
<proteinExistence type="predicted"/>
<gene>
    <name evidence="1" type="ORF">H480_05145</name>
</gene>
<accession>R1GE93</accession>
<evidence type="ECO:0000313" key="2">
    <source>
        <dbReference type="Proteomes" id="UP000014139"/>
    </source>
</evidence>
<evidence type="ECO:0000313" key="1">
    <source>
        <dbReference type="EMBL" id="EOD69622.1"/>
    </source>
</evidence>
<dbReference type="EMBL" id="AOUO01000052">
    <property type="protein sequence ID" value="EOD69622.1"/>
    <property type="molecule type" value="Genomic_DNA"/>
</dbReference>
<keyword evidence="2" id="KW-1185">Reference proteome</keyword>
<dbReference type="eggNOG" id="COG2856">
    <property type="taxonomic scope" value="Bacteria"/>
</dbReference>
<evidence type="ECO:0008006" key="3">
    <source>
        <dbReference type="Google" id="ProtNLM"/>
    </source>
</evidence>
<protein>
    <recommendedName>
        <fullName evidence="3">IrrE N-terminal-like domain-containing protein</fullName>
    </recommendedName>
</protein>
<organism evidence="1 2">
    <name type="scientific">Amycolatopsis vancoresmycina DSM 44592</name>
    <dbReference type="NCBI Taxonomy" id="1292037"/>
    <lineage>
        <taxon>Bacteria</taxon>
        <taxon>Bacillati</taxon>
        <taxon>Actinomycetota</taxon>
        <taxon>Actinomycetes</taxon>
        <taxon>Pseudonocardiales</taxon>
        <taxon>Pseudonocardiaceae</taxon>
        <taxon>Amycolatopsis</taxon>
    </lineage>
</organism>
<dbReference type="RefSeq" id="WP_003060989.1">
    <property type="nucleotide sequence ID" value="NZ_AOUO01000052.1"/>
</dbReference>
<name>R1GE93_9PSEU</name>
<dbReference type="AlphaFoldDB" id="R1GE93"/>